<dbReference type="SUPFAM" id="SSF46894">
    <property type="entry name" value="C-terminal effector domain of the bipartite response regulators"/>
    <property type="match status" value="1"/>
</dbReference>
<dbReference type="GO" id="GO:0006355">
    <property type="term" value="P:regulation of DNA-templated transcription"/>
    <property type="evidence" value="ECO:0007669"/>
    <property type="project" value="InterPro"/>
</dbReference>
<dbReference type="Pfam" id="PF00072">
    <property type="entry name" value="Response_reg"/>
    <property type="match status" value="1"/>
</dbReference>
<comment type="caution">
    <text evidence="9">The sequence shown here is derived from an EMBL/GenBank/DDBJ whole genome shotgun (WGS) entry which is preliminary data.</text>
</comment>
<dbReference type="InterPro" id="IPR016032">
    <property type="entry name" value="Sig_transdc_resp-reg_C-effctor"/>
</dbReference>
<evidence type="ECO:0000256" key="3">
    <source>
        <dbReference type="ARBA" id="ARBA00023015"/>
    </source>
</evidence>
<keyword evidence="5" id="KW-0804">Transcription</keyword>
<organism evidence="9 10">
    <name type="scientific">Symmachiella macrocystis</name>
    <dbReference type="NCBI Taxonomy" id="2527985"/>
    <lineage>
        <taxon>Bacteria</taxon>
        <taxon>Pseudomonadati</taxon>
        <taxon>Planctomycetota</taxon>
        <taxon>Planctomycetia</taxon>
        <taxon>Planctomycetales</taxon>
        <taxon>Planctomycetaceae</taxon>
        <taxon>Symmachiella</taxon>
    </lineage>
</organism>
<evidence type="ECO:0000256" key="6">
    <source>
        <dbReference type="PROSITE-ProRule" id="PRU00169"/>
    </source>
</evidence>
<evidence type="ECO:0000256" key="1">
    <source>
        <dbReference type="ARBA" id="ARBA00022553"/>
    </source>
</evidence>
<feature type="domain" description="Response regulatory" evidence="8">
    <location>
        <begin position="6"/>
        <end position="120"/>
    </location>
</feature>
<keyword evidence="1 6" id="KW-0597">Phosphoprotein</keyword>
<gene>
    <name evidence="9" type="primary">tdiR</name>
    <name evidence="9" type="ORF">CA54_21810</name>
</gene>
<dbReference type="PROSITE" id="PS50110">
    <property type="entry name" value="RESPONSE_REGULATORY"/>
    <property type="match status" value="1"/>
</dbReference>
<dbReference type="InterPro" id="IPR000792">
    <property type="entry name" value="Tscrpt_reg_LuxR_C"/>
</dbReference>
<reference evidence="9 10" key="1">
    <citation type="submission" date="2019-02" db="EMBL/GenBank/DDBJ databases">
        <title>Deep-cultivation of Planctomycetes and their phenomic and genomic characterization uncovers novel biology.</title>
        <authorList>
            <person name="Wiegand S."/>
            <person name="Jogler M."/>
            <person name="Boedeker C."/>
            <person name="Pinto D."/>
            <person name="Vollmers J."/>
            <person name="Rivas-Marin E."/>
            <person name="Kohn T."/>
            <person name="Peeters S.H."/>
            <person name="Heuer A."/>
            <person name="Rast P."/>
            <person name="Oberbeckmann S."/>
            <person name="Bunk B."/>
            <person name="Jeske O."/>
            <person name="Meyerdierks A."/>
            <person name="Storesund J.E."/>
            <person name="Kallscheuer N."/>
            <person name="Luecker S."/>
            <person name="Lage O.M."/>
            <person name="Pohl T."/>
            <person name="Merkel B.J."/>
            <person name="Hornburger P."/>
            <person name="Mueller R.-W."/>
            <person name="Bruemmer F."/>
            <person name="Labrenz M."/>
            <person name="Spormann A.M."/>
            <person name="Op Den Camp H."/>
            <person name="Overmann J."/>
            <person name="Amann R."/>
            <person name="Jetten M.S.M."/>
            <person name="Mascher T."/>
            <person name="Medema M.H."/>
            <person name="Devos D.P."/>
            <person name="Kaster A.-K."/>
            <person name="Ovreas L."/>
            <person name="Rohde M."/>
            <person name="Galperin M.Y."/>
            <person name="Jogler C."/>
        </authorList>
    </citation>
    <scope>NUCLEOTIDE SEQUENCE [LARGE SCALE GENOMIC DNA]</scope>
    <source>
        <strain evidence="9 10">CA54</strain>
    </source>
</reference>
<keyword evidence="3" id="KW-0805">Transcription regulation</keyword>
<dbReference type="Pfam" id="PF00196">
    <property type="entry name" value="GerE"/>
    <property type="match status" value="1"/>
</dbReference>
<name>A0A5C6BQ47_9PLAN</name>
<keyword evidence="2" id="KW-0902">Two-component regulatory system</keyword>
<dbReference type="InterPro" id="IPR001789">
    <property type="entry name" value="Sig_transdc_resp-reg_receiver"/>
</dbReference>
<proteinExistence type="predicted"/>
<dbReference type="SMART" id="SM00421">
    <property type="entry name" value="HTH_LUXR"/>
    <property type="match status" value="1"/>
</dbReference>
<evidence type="ECO:0000259" key="8">
    <source>
        <dbReference type="PROSITE" id="PS50110"/>
    </source>
</evidence>
<feature type="domain" description="HTH luxR-type" evidence="7">
    <location>
        <begin position="134"/>
        <end position="199"/>
    </location>
</feature>
<feature type="modified residue" description="4-aspartylphosphate" evidence="6">
    <location>
        <position position="55"/>
    </location>
</feature>
<dbReference type="GO" id="GO:0003677">
    <property type="term" value="F:DNA binding"/>
    <property type="evidence" value="ECO:0007669"/>
    <property type="project" value="UniProtKB-KW"/>
</dbReference>
<dbReference type="PROSITE" id="PS50043">
    <property type="entry name" value="HTH_LUXR_2"/>
    <property type="match status" value="1"/>
</dbReference>
<dbReference type="PRINTS" id="PR00038">
    <property type="entry name" value="HTHLUXR"/>
</dbReference>
<evidence type="ECO:0000256" key="2">
    <source>
        <dbReference type="ARBA" id="ARBA00023012"/>
    </source>
</evidence>
<dbReference type="PANTHER" id="PTHR44688">
    <property type="entry name" value="DNA-BINDING TRANSCRIPTIONAL ACTIVATOR DEVR_DOSR"/>
    <property type="match status" value="1"/>
</dbReference>
<dbReference type="SUPFAM" id="SSF52172">
    <property type="entry name" value="CheY-like"/>
    <property type="match status" value="1"/>
</dbReference>
<evidence type="ECO:0000256" key="5">
    <source>
        <dbReference type="ARBA" id="ARBA00023163"/>
    </source>
</evidence>
<dbReference type="GO" id="GO:0000160">
    <property type="term" value="P:phosphorelay signal transduction system"/>
    <property type="evidence" value="ECO:0007669"/>
    <property type="project" value="UniProtKB-KW"/>
</dbReference>
<dbReference type="Proteomes" id="UP000320735">
    <property type="component" value="Unassembled WGS sequence"/>
</dbReference>
<dbReference type="Gene3D" id="3.40.50.2300">
    <property type="match status" value="1"/>
</dbReference>
<keyword evidence="4" id="KW-0238">DNA-binding</keyword>
<accession>A0A5C6BQ47</accession>
<dbReference type="InterPro" id="IPR011006">
    <property type="entry name" value="CheY-like_superfamily"/>
</dbReference>
<dbReference type="EMBL" id="SJPP01000001">
    <property type="protein sequence ID" value="TWU13346.1"/>
    <property type="molecule type" value="Genomic_DNA"/>
</dbReference>
<keyword evidence="10" id="KW-1185">Reference proteome</keyword>
<dbReference type="Gene3D" id="1.10.10.10">
    <property type="entry name" value="Winged helix-like DNA-binding domain superfamily/Winged helix DNA-binding domain"/>
    <property type="match status" value="1"/>
</dbReference>
<dbReference type="AlphaFoldDB" id="A0A5C6BQ47"/>
<dbReference type="RefSeq" id="WP_146370685.1">
    <property type="nucleotide sequence ID" value="NZ_SJPP01000001.1"/>
</dbReference>
<evidence type="ECO:0000259" key="7">
    <source>
        <dbReference type="PROSITE" id="PS50043"/>
    </source>
</evidence>
<evidence type="ECO:0000313" key="9">
    <source>
        <dbReference type="EMBL" id="TWU13346.1"/>
    </source>
</evidence>
<evidence type="ECO:0000313" key="10">
    <source>
        <dbReference type="Proteomes" id="UP000320735"/>
    </source>
</evidence>
<dbReference type="InterPro" id="IPR036388">
    <property type="entry name" value="WH-like_DNA-bd_sf"/>
</dbReference>
<dbReference type="CDD" id="cd06170">
    <property type="entry name" value="LuxR_C_like"/>
    <property type="match status" value="1"/>
</dbReference>
<dbReference type="PANTHER" id="PTHR44688:SF16">
    <property type="entry name" value="DNA-BINDING TRANSCRIPTIONAL ACTIVATOR DEVR_DOSR"/>
    <property type="match status" value="1"/>
</dbReference>
<protein>
    <submittedName>
        <fullName evidence="9">Transcriptional regulatory protein TdiR</fullName>
    </submittedName>
</protein>
<dbReference type="CDD" id="cd17537">
    <property type="entry name" value="REC_FixJ"/>
    <property type="match status" value="1"/>
</dbReference>
<dbReference type="SMART" id="SM00448">
    <property type="entry name" value="REC"/>
    <property type="match status" value="1"/>
</dbReference>
<dbReference type="OrthoDB" id="271936at2"/>
<dbReference type="FunFam" id="3.40.50.2300:FF:000018">
    <property type="entry name" value="DNA-binding transcriptional regulator NtrC"/>
    <property type="match status" value="1"/>
</dbReference>
<evidence type="ECO:0000256" key="4">
    <source>
        <dbReference type="ARBA" id="ARBA00023125"/>
    </source>
</evidence>
<sequence length="201" mass="22861">MTREATVFLVDDDQDLRDALVWLLESVELTVETFASAHEFLDSYDPERAGCLVLDIRMPGMSGFELQKQLREKDVNVPVIVITGHGDVPMVDQAYRNGAFSFLEKPINQQKFLDDIHLAIKHDLDIRRDRPTDFLVKLKTLTPRENEVMDLIAAGKTMKEIASQLEISIQTCSKHRVRVLEKMNVGNDVELVRLILSADRG</sequence>